<dbReference type="Proteomes" id="UP000559027">
    <property type="component" value="Unassembled WGS sequence"/>
</dbReference>
<feature type="compositionally biased region" description="Polar residues" evidence="1">
    <location>
        <begin position="276"/>
        <end position="290"/>
    </location>
</feature>
<name>A0A8H5FVE1_9AGAR</name>
<feature type="region of interest" description="Disordered" evidence="1">
    <location>
        <begin position="274"/>
        <end position="372"/>
    </location>
</feature>
<dbReference type="EMBL" id="JAACJO010000014">
    <property type="protein sequence ID" value="KAF5350561.1"/>
    <property type="molecule type" value="Genomic_DNA"/>
</dbReference>
<dbReference type="CDD" id="cd12087">
    <property type="entry name" value="TM_EGFR-like"/>
    <property type="match status" value="1"/>
</dbReference>
<feature type="transmembrane region" description="Helical" evidence="2">
    <location>
        <begin position="238"/>
        <end position="260"/>
    </location>
</feature>
<dbReference type="OrthoDB" id="2758521at2759"/>
<dbReference type="AlphaFoldDB" id="A0A8H5FVE1"/>
<keyword evidence="3" id="KW-0732">Signal</keyword>
<evidence type="ECO:0000256" key="1">
    <source>
        <dbReference type="SAM" id="MobiDB-lite"/>
    </source>
</evidence>
<feature type="compositionally biased region" description="Basic and acidic residues" evidence="1">
    <location>
        <begin position="361"/>
        <end position="372"/>
    </location>
</feature>
<feature type="compositionally biased region" description="Low complexity" evidence="1">
    <location>
        <begin position="299"/>
        <end position="311"/>
    </location>
</feature>
<comment type="caution">
    <text evidence="4">The sequence shown here is derived from an EMBL/GenBank/DDBJ whole genome shotgun (WGS) entry which is preliminary data.</text>
</comment>
<reference evidence="4 5" key="1">
    <citation type="journal article" date="2020" name="ISME J.">
        <title>Uncovering the hidden diversity of litter-decomposition mechanisms in mushroom-forming fungi.</title>
        <authorList>
            <person name="Floudas D."/>
            <person name="Bentzer J."/>
            <person name="Ahren D."/>
            <person name="Johansson T."/>
            <person name="Persson P."/>
            <person name="Tunlid A."/>
        </authorList>
    </citation>
    <scope>NUCLEOTIDE SEQUENCE [LARGE SCALE GENOMIC DNA]</scope>
    <source>
        <strain evidence="4 5">CBS 146.42</strain>
    </source>
</reference>
<evidence type="ECO:0000256" key="2">
    <source>
        <dbReference type="SAM" id="Phobius"/>
    </source>
</evidence>
<keyword evidence="2" id="KW-0812">Transmembrane</keyword>
<accession>A0A8H5FVE1</accession>
<feature type="compositionally biased region" description="Low complexity" evidence="1">
    <location>
        <begin position="210"/>
        <end position="234"/>
    </location>
</feature>
<gene>
    <name evidence="4" type="ORF">D9756_008579</name>
</gene>
<organism evidence="4 5">
    <name type="scientific">Leucocoprinus leucothites</name>
    <dbReference type="NCBI Taxonomy" id="201217"/>
    <lineage>
        <taxon>Eukaryota</taxon>
        <taxon>Fungi</taxon>
        <taxon>Dikarya</taxon>
        <taxon>Basidiomycota</taxon>
        <taxon>Agaricomycotina</taxon>
        <taxon>Agaricomycetes</taxon>
        <taxon>Agaricomycetidae</taxon>
        <taxon>Agaricales</taxon>
        <taxon>Agaricineae</taxon>
        <taxon>Agaricaceae</taxon>
        <taxon>Leucocoprinus</taxon>
    </lineage>
</organism>
<evidence type="ECO:0000256" key="3">
    <source>
        <dbReference type="SAM" id="SignalP"/>
    </source>
</evidence>
<evidence type="ECO:0000313" key="5">
    <source>
        <dbReference type="Proteomes" id="UP000559027"/>
    </source>
</evidence>
<evidence type="ECO:0000313" key="4">
    <source>
        <dbReference type="EMBL" id="KAF5350561.1"/>
    </source>
</evidence>
<dbReference type="Gene3D" id="2.60.120.260">
    <property type="entry name" value="Galactose-binding domain-like"/>
    <property type="match status" value="1"/>
</dbReference>
<feature type="region of interest" description="Disordered" evidence="1">
    <location>
        <begin position="204"/>
        <end position="234"/>
    </location>
</feature>
<feature type="compositionally biased region" description="Polar residues" evidence="1">
    <location>
        <begin position="319"/>
        <end position="340"/>
    </location>
</feature>
<feature type="signal peptide" evidence="3">
    <location>
        <begin position="1"/>
        <end position="30"/>
    </location>
</feature>
<sequence>MPRCGRSLAPSGPRALQTLFLLILSTTISCAPTSQGTDILILDDAGGASDFYTSPIVGSNIPQDTNDPSISRWTTQDCSTCPGPRPALENVKNSTYTAVYIPAGDSYTYDISFQFNGSQIDVYLILSNQAPTSCDFVLDGNSTHFSASTTDIYQYQKLAFSSTMLDARMHELKIKAVGSPDTANYLNFDYAQLNRSTTLATRTIGDSNLPSGSATLSSSSLSSPSPSPTGSSHETAKAIAGGVVGGFIAIVALIVAASFYRHRRLKELEDTAHPFITNSGSNTGATTPSSGEERRHLMSHSISQSNNHQSHPTSRHFSTHTSAMTGVTPFTLQSPTSNEPPNLHPPTTIRFGLPDPYPNPDSRDQVRQERQRELNHSLDAVTTQMRSLKSSYLQDHQRLQNLQGHMQRNGHNGYTGENNDTYPPVMHVVPGGMPDPLLGQNLGRDPMPHAQLQHTGEQTVTPSMLTDMREQMQVMMDQIQYLRAQQNSPYTQALTDERPPGYVDVINSYHGRGDR</sequence>
<feature type="chain" id="PRO_5034765580" evidence="3">
    <location>
        <begin position="31"/>
        <end position="515"/>
    </location>
</feature>
<proteinExistence type="predicted"/>
<keyword evidence="2" id="KW-1133">Transmembrane helix</keyword>
<protein>
    <submittedName>
        <fullName evidence="4">Uncharacterized protein</fullName>
    </submittedName>
</protein>
<keyword evidence="5" id="KW-1185">Reference proteome</keyword>
<keyword evidence="2" id="KW-0472">Membrane</keyword>
<dbReference type="PROSITE" id="PS51257">
    <property type="entry name" value="PROKAR_LIPOPROTEIN"/>
    <property type="match status" value="1"/>
</dbReference>